<dbReference type="Pfam" id="PF14559">
    <property type="entry name" value="TPR_19"/>
    <property type="match status" value="2"/>
</dbReference>
<accession>K6WWQ3</accession>
<evidence type="ECO:0000313" key="4">
    <source>
        <dbReference type="EMBL" id="GAC12859.1"/>
    </source>
</evidence>
<organism evidence="4 5">
    <name type="scientific">Aliiglaciecola lipolytica E3</name>
    <dbReference type="NCBI Taxonomy" id="1127673"/>
    <lineage>
        <taxon>Bacteria</taxon>
        <taxon>Pseudomonadati</taxon>
        <taxon>Pseudomonadota</taxon>
        <taxon>Gammaproteobacteria</taxon>
        <taxon>Alteromonadales</taxon>
        <taxon>Alteromonadaceae</taxon>
        <taxon>Aliiglaciecola</taxon>
    </lineage>
</organism>
<dbReference type="STRING" id="1127673.GLIP_0205"/>
<evidence type="ECO:0000256" key="1">
    <source>
        <dbReference type="ARBA" id="ARBA00022737"/>
    </source>
</evidence>
<dbReference type="InterPro" id="IPR011990">
    <property type="entry name" value="TPR-like_helical_dom_sf"/>
</dbReference>
<comment type="caution">
    <text evidence="4">The sequence shown here is derived from an EMBL/GenBank/DDBJ whole genome shotgun (WGS) entry which is preliminary data.</text>
</comment>
<keyword evidence="1" id="KW-0677">Repeat</keyword>
<protein>
    <submittedName>
        <fullName evidence="4">Uncharacterized protein</fullName>
    </submittedName>
</protein>
<dbReference type="PROSITE" id="PS51257">
    <property type="entry name" value="PROKAR_LIPOPROTEIN"/>
    <property type="match status" value="1"/>
</dbReference>
<evidence type="ECO:0000256" key="2">
    <source>
        <dbReference type="ARBA" id="ARBA00022803"/>
    </source>
</evidence>
<dbReference type="eggNOG" id="COG0457">
    <property type="taxonomic scope" value="Bacteria"/>
</dbReference>
<keyword evidence="5" id="KW-1185">Reference proteome</keyword>
<dbReference type="Proteomes" id="UP000006334">
    <property type="component" value="Unassembled WGS sequence"/>
</dbReference>
<dbReference type="PANTHER" id="PTHR44943">
    <property type="entry name" value="CELLULOSE SYNTHASE OPERON PROTEIN C"/>
    <property type="match status" value="1"/>
</dbReference>
<sequence length="888" mass="99247">MCSIKKYGVLLVVLVMMGCSQKTPSEYIADAEKAILENDPESAVIVLKNALSSDPKNLRARFLLGSVYFQRGNANSAEKELKIAFDGGYFKNEVLPLYLGTLNFLQRDDEIIQVVERLTGLTSETEAIAQVYKGLALFRKNEVSRAKLAIKRASELYPDSSYSRFGRAHHALHDGEITDALIILEELLSAEPEFMEAVLLQGQLSMQQKDYATAIKDFRQYVEQKPGDAQGNFLLIDALLRDEQYEEAESLTVALLKKLPDNAQLNEFMGILHFQQQDYSAAKTSMEQAISGGSNSPTSRLIAGVASYNVQKLEQAHNHLAAVQNVLPESHPAKRLFAEIQLRLGYSNDAAQTLGNMGSYDLTDVTLFTQAGFDLIKSGDDSKARQMLELAKKSNSTDPEELIRIGMLKLSLDDDSGLENLQTAIQLAPESETARLVLAQAYVSKLNYSSAIEVAQDWIEYDSEQLIAYNLLAEVYELSEQHDLAKQVHSDILQRAPNNPSSLKFMADVAKQNGNTKEALSLLKTAAQNNPEYVQGSFDYFVEAHRQSKEEAKEALALIKSIYEKQPDDLMKKLNYARALVFQAEPQKALDVLETIKPSKDMPLFFWKAQADSYLALNKPTDALNVYSSWQQLEPKRREPWIAAIHLNDGIRDLSAALGTVKRALSFHPQDGEFQVMEIHYNLVSGNVLVAKRLMNALPDNFKSNTTVKGLKGQILFAEGKIKESLPLLEESYNKSLDGRFAILIAKAKSNLQGQEAALTFLEEHIQKRPVDVNVRARLAETYMDVAPQKAIEHYERLVKFLPENIIALNNLGWLYGEAGNSEKAVAYAEQAVALRPENPKLLDTLGVVLLKNGDVKRALEVSKKAFDLEPSNQTYRIHYEESRKANQ</sequence>
<dbReference type="PROSITE" id="PS50005">
    <property type="entry name" value="TPR"/>
    <property type="match status" value="3"/>
</dbReference>
<name>K6WWQ3_9ALTE</name>
<dbReference type="Gene3D" id="1.25.40.10">
    <property type="entry name" value="Tetratricopeptide repeat domain"/>
    <property type="match status" value="4"/>
</dbReference>
<dbReference type="InterPro" id="IPR014266">
    <property type="entry name" value="PEP-CTERM_TPR_PrsT"/>
</dbReference>
<dbReference type="AlphaFoldDB" id="K6WWQ3"/>
<dbReference type="InterPro" id="IPR019734">
    <property type="entry name" value="TPR_rpt"/>
</dbReference>
<feature type="repeat" description="TPR" evidence="3">
    <location>
        <begin position="840"/>
        <end position="873"/>
    </location>
</feature>
<dbReference type="SUPFAM" id="SSF48452">
    <property type="entry name" value="TPR-like"/>
    <property type="match status" value="5"/>
</dbReference>
<feature type="repeat" description="TPR" evidence="3">
    <location>
        <begin position="806"/>
        <end position="839"/>
    </location>
</feature>
<evidence type="ECO:0000256" key="3">
    <source>
        <dbReference type="PROSITE-ProRule" id="PRU00339"/>
    </source>
</evidence>
<proteinExistence type="predicted"/>
<dbReference type="OrthoDB" id="7052525at2"/>
<keyword evidence="2 3" id="KW-0802">TPR repeat</keyword>
<dbReference type="Pfam" id="PF13432">
    <property type="entry name" value="TPR_16"/>
    <property type="match status" value="2"/>
</dbReference>
<evidence type="ECO:0000313" key="5">
    <source>
        <dbReference type="Proteomes" id="UP000006334"/>
    </source>
</evidence>
<dbReference type="PANTHER" id="PTHR44943:SF8">
    <property type="entry name" value="TPR REPEAT-CONTAINING PROTEIN MJ0263"/>
    <property type="match status" value="1"/>
</dbReference>
<reference evidence="4 5" key="1">
    <citation type="journal article" date="2017" name="Antonie Van Leeuwenhoek">
        <title>Rhizobium rhizosphaerae sp. nov., a novel species isolated from rice rhizosphere.</title>
        <authorList>
            <person name="Zhao J.J."/>
            <person name="Zhang J."/>
            <person name="Zhang R.J."/>
            <person name="Zhang C.W."/>
            <person name="Yin H.Q."/>
            <person name="Zhang X.X."/>
        </authorList>
    </citation>
    <scope>NUCLEOTIDE SEQUENCE [LARGE SCALE GENOMIC DNA]</scope>
    <source>
        <strain evidence="4 5">E3</strain>
    </source>
</reference>
<dbReference type="NCBIfam" id="TIGR02917">
    <property type="entry name" value="PEP_TPR_lipo"/>
    <property type="match status" value="1"/>
</dbReference>
<dbReference type="InterPro" id="IPR051685">
    <property type="entry name" value="Ycf3/AcsC/BcsC/TPR_MFPF"/>
</dbReference>
<feature type="repeat" description="TPR" evidence="3">
    <location>
        <begin position="195"/>
        <end position="228"/>
    </location>
</feature>
<dbReference type="SMART" id="SM00028">
    <property type="entry name" value="TPR"/>
    <property type="match status" value="12"/>
</dbReference>
<dbReference type="EMBL" id="BAEN01000008">
    <property type="protein sequence ID" value="GAC12859.1"/>
    <property type="molecule type" value="Genomic_DNA"/>
</dbReference>
<dbReference type="RefSeq" id="WP_008842679.1">
    <property type="nucleotide sequence ID" value="NZ_BAEN01000008.1"/>
</dbReference>
<gene>
    <name evidence="4" type="ORF">GLIP_0205</name>
</gene>